<evidence type="ECO:0000313" key="4">
    <source>
        <dbReference type="EMBL" id="GEO42914.1"/>
    </source>
</evidence>
<dbReference type="CDD" id="cd02038">
    <property type="entry name" value="FlhG-like"/>
    <property type="match status" value="1"/>
</dbReference>
<evidence type="ECO:0000256" key="2">
    <source>
        <dbReference type="ARBA" id="ARBA00022840"/>
    </source>
</evidence>
<dbReference type="PANTHER" id="PTHR43384">
    <property type="entry name" value="SEPTUM SITE-DETERMINING PROTEIN MIND HOMOLOG, CHLOROPLASTIC-RELATED"/>
    <property type="match status" value="1"/>
</dbReference>
<dbReference type="PIRSF" id="PIRSF003092">
    <property type="entry name" value="MinD"/>
    <property type="match status" value="1"/>
</dbReference>
<dbReference type="OrthoDB" id="9816297at2"/>
<protein>
    <submittedName>
        <fullName evidence="4">Site-determining protein</fullName>
    </submittedName>
</protein>
<comment type="caution">
    <text evidence="4">The sequence shown here is derived from an EMBL/GenBank/DDBJ whole genome shotgun (WGS) entry which is preliminary data.</text>
</comment>
<accession>A0A512E2H1</accession>
<reference evidence="4 5" key="1">
    <citation type="submission" date="2019-07" db="EMBL/GenBank/DDBJ databases">
        <title>Whole genome shotgun sequence of Skermanella aerolata NBRC 106429.</title>
        <authorList>
            <person name="Hosoyama A."/>
            <person name="Uohara A."/>
            <person name="Ohji S."/>
            <person name="Ichikawa N."/>
        </authorList>
    </citation>
    <scope>NUCLEOTIDE SEQUENCE [LARGE SCALE GENOMIC DNA]</scope>
    <source>
        <strain evidence="4 5">NBRC 106429</strain>
    </source>
</reference>
<feature type="domain" description="CobQ/CobB/MinD/ParA nucleotide binding" evidence="3">
    <location>
        <begin position="21"/>
        <end position="238"/>
    </location>
</feature>
<dbReference type="EMBL" id="BJYZ01000054">
    <property type="protein sequence ID" value="GEO42914.1"/>
    <property type="molecule type" value="Genomic_DNA"/>
</dbReference>
<evidence type="ECO:0000313" key="5">
    <source>
        <dbReference type="Proteomes" id="UP000321523"/>
    </source>
</evidence>
<evidence type="ECO:0000259" key="3">
    <source>
        <dbReference type="Pfam" id="PF01656"/>
    </source>
</evidence>
<dbReference type="Gene3D" id="3.40.50.300">
    <property type="entry name" value="P-loop containing nucleotide triphosphate hydrolases"/>
    <property type="match status" value="1"/>
</dbReference>
<dbReference type="GO" id="GO:0009898">
    <property type="term" value="C:cytoplasmic side of plasma membrane"/>
    <property type="evidence" value="ECO:0007669"/>
    <property type="project" value="TreeGrafter"/>
</dbReference>
<dbReference type="Pfam" id="PF01656">
    <property type="entry name" value="CbiA"/>
    <property type="match status" value="1"/>
</dbReference>
<dbReference type="GO" id="GO:0005524">
    <property type="term" value="F:ATP binding"/>
    <property type="evidence" value="ECO:0007669"/>
    <property type="project" value="UniProtKB-KW"/>
</dbReference>
<dbReference type="InterPro" id="IPR050625">
    <property type="entry name" value="ParA/MinD_ATPase"/>
</dbReference>
<dbReference type="GO" id="GO:0016887">
    <property type="term" value="F:ATP hydrolysis activity"/>
    <property type="evidence" value="ECO:0007669"/>
    <property type="project" value="TreeGrafter"/>
</dbReference>
<dbReference type="PANTHER" id="PTHR43384:SF4">
    <property type="entry name" value="CELLULOSE BIOSYNTHESIS PROTEIN BCSQ-RELATED"/>
    <property type="match status" value="1"/>
</dbReference>
<dbReference type="SUPFAM" id="SSF52540">
    <property type="entry name" value="P-loop containing nucleoside triphosphate hydrolases"/>
    <property type="match status" value="1"/>
</dbReference>
<gene>
    <name evidence="4" type="ORF">SAE02_70620</name>
</gene>
<dbReference type="InterPro" id="IPR025501">
    <property type="entry name" value="MinD_FleN"/>
</dbReference>
<dbReference type="RefSeq" id="WP_044437425.1">
    <property type="nucleotide sequence ID" value="NZ_BJYZ01000054.1"/>
</dbReference>
<dbReference type="Proteomes" id="UP000321523">
    <property type="component" value="Unassembled WGS sequence"/>
</dbReference>
<sequence length="263" mass="28035">MTDVSSVFPANITQLRGHNVIAVASGKGGVGKTWFSITLTHALTKLGRKALLFDGDLGLANVDIQLGLMPKRDLGAVVDGRYSLQAAAERFTDGGFDIIAGRSGSGNLANLTVARLNELRNDLMTVARSYDAVVIDLGAGVDRTVRQLSGPAGITLVVTTDEPTSLTDAYAFIKVTHATNPNADLRVVVNMASSVREGERTYSTILKACQNFLKFAPPLAGIVRRDQKVRDAIRNQTPLLMRSPSSDAASDVRNLAAKLFGPQ</sequence>
<dbReference type="InterPro" id="IPR033875">
    <property type="entry name" value="FlhG"/>
</dbReference>
<name>A0A512E2H1_9PROT</name>
<keyword evidence="1" id="KW-0547">Nucleotide-binding</keyword>
<organism evidence="4 5">
    <name type="scientific">Skermanella aerolata</name>
    <dbReference type="NCBI Taxonomy" id="393310"/>
    <lineage>
        <taxon>Bacteria</taxon>
        <taxon>Pseudomonadati</taxon>
        <taxon>Pseudomonadota</taxon>
        <taxon>Alphaproteobacteria</taxon>
        <taxon>Rhodospirillales</taxon>
        <taxon>Azospirillaceae</taxon>
        <taxon>Skermanella</taxon>
    </lineage>
</organism>
<dbReference type="InterPro" id="IPR002586">
    <property type="entry name" value="CobQ/CobB/MinD/ParA_Nub-bd_dom"/>
</dbReference>
<proteinExistence type="predicted"/>
<keyword evidence="2" id="KW-0067">ATP-binding</keyword>
<dbReference type="GO" id="GO:0005829">
    <property type="term" value="C:cytosol"/>
    <property type="evidence" value="ECO:0007669"/>
    <property type="project" value="TreeGrafter"/>
</dbReference>
<evidence type="ECO:0000256" key="1">
    <source>
        <dbReference type="ARBA" id="ARBA00022741"/>
    </source>
</evidence>
<dbReference type="InterPro" id="IPR027417">
    <property type="entry name" value="P-loop_NTPase"/>
</dbReference>
<keyword evidence="5" id="KW-1185">Reference proteome</keyword>
<dbReference type="GO" id="GO:0051782">
    <property type="term" value="P:negative regulation of cell division"/>
    <property type="evidence" value="ECO:0007669"/>
    <property type="project" value="TreeGrafter"/>
</dbReference>
<dbReference type="AlphaFoldDB" id="A0A512E2H1"/>